<evidence type="ECO:0000256" key="4">
    <source>
        <dbReference type="ARBA" id="ARBA00022763"/>
    </source>
</evidence>
<feature type="compositionally biased region" description="Low complexity" evidence="11">
    <location>
        <begin position="79"/>
        <end position="88"/>
    </location>
</feature>
<dbReference type="Gene3D" id="6.10.140.100">
    <property type="match status" value="1"/>
</dbReference>
<dbReference type="PANTHER" id="PTHR12415">
    <property type="entry name" value="TYROSYL-DNA PHOSPHODIESTERASE 1"/>
    <property type="match status" value="1"/>
</dbReference>
<dbReference type="GO" id="GO:0017005">
    <property type="term" value="F:3'-tyrosyl-DNA phosphodiesterase activity"/>
    <property type="evidence" value="ECO:0007669"/>
    <property type="project" value="TreeGrafter"/>
</dbReference>
<feature type="region of interest" description="Disordered" evidence="11">
    <location>
        <begin position="351"/>
        <end position="374"/>
    </location>
</feature>
<accession>A0AAD6USH6</accession>
<dbReference type="AlphaFoldDB" id="A0AAD6USH6"/>
<dbReference type="GO" id="GO:0005634">
    <property type="term" value="C:nucleus"/>
    <property type="evidence" value="ECO:0007669"/>
    <property type="project" value="UniProtKB-SubCell"/>
</dbReference>
<gene>
    <name evidence="12" type="ORF">GGX14DRAFT_527698</name>
</gene>
<dbReference type="SUPFAM" id="SSF56024">
    <property type="entry name" value="Phospholipase D/nuclease"/>
    <property type="match status" value="2"/>
</dbReference>
<dbReference type="InterPro" id="IPR010347">
    <property type="entry name" value="Tdp1"/>
</dbReference>
<dbReference type="PANTHER" id="PTHR12415:SF0">
    <property type="entry name" value="TYROSYL-DNA PHOSPHODIESTERASE 1"/>
    <property type="match status" value="1"/>
</dbReference>
<dbReference type="Proteomes" id="UP001219525">
    <property type="component" value="Unassembled WGS sequence"/>
</dbReference>
<evidence type="ECO:0000313" key="13">
    <source>
        <dbReference type="Proteomes" id="UP001219525"/>
    </source>
</evidence>
<keyword evidence="7" id="KW-0234">DNA repair</keyword>
<dbReference type="GO" id="GO:0003690">
    <property type="term" value="F:double-stranded DNA binding"/>
    <property type="evidence" value="ECO:0007669"/>
    <property type="project" value="TreeGrafter"/>
</dbReference>
<reference evidence="12" key="1">
    <citation type="submission" date="2023-03" db="EMBL/GenBank/DDBJ databases">
        <title>Massive genome expansion in bonnet fungi (Mycena s.s.) driven by repeated elements and novel gene families across ecological guilds.</title>
        <authorList>
            <consortium name="Lawrence Berkeley National Laboratory"/>
            <person name="Harder C.B."/>
            <person name="Miyauchi S."/>
            <person name="Viragh M."/>
            <person name="Kuo A."/>
            <person name="Thoen E."/>
            <person name="Andreopoulos B."/>
            <person name="Lu D."/>
            <person name="Skrede I."/>
            <person name="Drula E."/>
            <person name="Henrissat B."/>
            <person name="Morin E."/>
            <person name="Kohler A."/>
            <person name="Barry K."/>
            <person name="LaButti K."/>
            <person name="Morin E."/>
            <person name="Salamov A."/>
            <person name="Lipzen A."/>
            <person name="Mereny Z."/>
            <person name="Hegedus B."/>
            <person name="Baldrian P."/>
            <person name="Stursova M."/>
            <person name="Weitz H."/>
            <person name="Taylor A."/>
            <person name="Grigoriev I.V."/>
            <person name="Nagy L.G."/>
            <person name="Martin F."/>
            <person name="Kauserud H."/>
        </authorList>
    </citation>
    <scope>NUCLEOTIDE SEQUENCE</scope>
    <source>
        <strain evidence="12">9144</strain>
    </source>
</reference>
<evidence type="ECO:0000313" key="12">
    <source>
        <dbReference type="EMBL" id="KAJ7193807.1"/>
    </source>
</evidence>
<feature type="region of interest" description="Disordered" evidence="11">
    <location>
        <begin position="18"/>
        <end position="160"/>
    </location>
</feature>
<evidence type="ECO:0000256" key="5">
    <source>
        <dbReference type="ARBA" id="ARBA00022801"/>
    </source>
</evidence>
<dbReference type="PROSITE" id="PS50330">
    <property type="entry name" value="UIM"/>
    <property type="match status" value="1"/>
</dbReference>
<organism evidence="12 13">
    <name type="scientific">Mycena pura</name>
    <dbReference type="NCBI Taxonomy" id="153505"/>
    <lineage>
        <taxon>Eukaryota</taxon>
        <taxon>Fungi</taxon>
        <taxon>Dikarya</taxon>
        <taxon>Basidiomycota</taxon>
        <taxon>Agaricomycotina</taxon>
        <taxon>Agaricomycetes</taxon>
        <taxon>Agaricomycetidae</taxon>
        <taxon>Agaricales</taxon>
        <taxon>Marasmiineae</taxon>
        <taxon>Mycenaceae</taxon>
        <taxon>Mycena</taxon>
    </lineage>
</organism>
<evidence type="ECO:0000256" key="10">
    <source>
        <dbReference type="PIRSR" id="PIRSR610347-2"/>
    </source>
</evidence>
<evidence type="ECO:0000256" key="6">
    <source>
        <dbReference type="ARBA" id="ARBA00022839"/>
    </source>
</evidence>
<dbReference type="Gene3D" id="3.30.870.10">
    <property type="entry name" value="Endonuclease Chain A"/>
    <property type="match status" value="2"/>
</dbReference>
<feature type="active site" description="Nucleophile" evidence="9">
    <location>
        <position position="263"/>
    </location>
</feature>
<keyword evidence="8" id="KW-0539">Nucleus</keyword>
<comment type="subcellular location">
    <subcellularLocation>
        <location evidence="1">Nucleus</location>
    </subcellularLocation>
</comment>
<comment type="similarity">
    <text evidence="2">Belongs to the tyrosyl-DNA phosphodiesterase family.</text>
</comment>
<proteinExistence type="inferred from homology"/>
<evidence type="ECO:0000256" key="2">
    <source>
        <dbReference type="ARBA" id="ARBA00010205"/>
    </source>
</evidence>
<evidence type="ECO:0000256" key="3">
    <source>
        <dbReference type="ARBA" id="ARBA00022722"/>
    </source>
</evidence>
<keyword evidence="4" id="KW-0227">DNA damage</keyword>
<feature type="active site" description="Proton donor/acceptor" evidence="9">
    <location>
        <position position="558"/>
    </location>
</feature>
<feature type="binding site" evidence="10">
    <location>
        <position position="560"/>
    </location>
    <ligand>
        <name>substrate</name>
    </ligand>
</feature>
<evidence type="ECO:0000256" key="11">
    <source>
        <dbReference type="SAM" id="MobiDB-lite"/>
    </source>
</evidence>
<keyword evidence="3" id="KW-0540">Nuclease</keyword>
<protein>
    <submittedName>
        <fullName evidence="12">Phospholipase D/nuclease</fullName>
    </submittedName>
</protein>
<keyword evidence="6" id="KW-0269">Exonuclease</keyword>
<dbReference type="EMBL" id="JARJCW010000104">
    <property type="protein sequence ID" value="KAJ7193807.1"/>
    <property type="molecule type" value="Genomic_DNA"/>
</dbReference>
<dbReference type="GO" id="GO:0003697">
    <property type="term" value="F:single-stranded DNA binding"/>
    <property type="evidence" value="ECO:0007669"/>
    <property type="project" value="TreeGrafter"/>
</dbReference>
<dbReference type="InterPro" id="IPR003903">
    <property type="entry name" value="UIM_dom"/>
</dbReference>
<feature type="region of interest" description="Disordered" evidence="11">
    <location>
        <begin position="218"/>
        <end position="238"/>
    </location>
</feature>
<evidence type="ECO:0000256" key="1">
    <source>
        <dbReference type="ARBA" id="ARBA00004123"/>
    </source>
</evidence>
<evidence type="ECO:0000256" key="9">
    <source>
        <dbReference type="PIRSR" id="PIRSR610347-1"/>
    </source>
</evidence>
<name>A0AAD6USH6_9AGAR</name>
<dbReference type="GO" id="GO:0004527">
    <property type="term" value="F:exonuclease activity"/>
    <property type="evidence" value="ECO:0007669"/>
    <property type="project" value="UniProtKB-KW"/>
</dbReference>
<keyword evidence="13" id="KW-1185">Reference proteome</keyword>
<dbReference type="CDD" id="cd09122">
    <property type="entry name" value="PLDc_Tdp1_1"/>
    <property type="match status" value="1"/>
</dbReference>
<dbReference type="GO" id="GO:0006281">
    <property type="term" value="P:DNA repair"/>
    <property type="evidence" value="ECO:0007669"/>
    <property type="project" value="UniProtKB-KW"/>
</dbReference>
<feature type="binding site" evidence="10">
    <location>
        <position position="265"/>
    </location>
    <ligand>
        <name>substrate</name>
    </ligand>
</feature>
<sequence>MDSDQDADLARAIELSLNEENARRGRGKVQPKKKAPPIREVVEISSDEEDVAIIPAPSTTRRSQSAVAPTQAQPPPPLAAAGPLSFLSDRAQLERERLARQKRLRGPSPSPPPASSGEDDEDGASSSEGSARKRARMDSGVAPKNSADSRRRSFPEGAILRIDTQHATKAKSPCIRLSEVLGPREDIAFAILSAFVVDPAWLYSFFDPETPVVLVADPNMCGGGGQSDSDDDDRPRKPTMKNVFPNWIRVCPPLNQSGYGCMHMKYMLLFAKSGALRIVVGSANLVPYDWRDVENYVFILDIPRAVPGAGTVKLRAGEQPGEAFPAMLAAALRATGVEEALEIMRRQGHDSLPLPTLVPSAPRSKSKEAPTSPLERGWDWTRVRAALVPSIPGKWQGWAGDRAVLRNGQARLLRAVLILGCSLEDGVKSFKGKTKGANRTKGPEKAAESELQLDCLTSSIGNYTPPWLAVFRLCASGRAKGLQAWLDRGRKKTPPQGPTRILYPTLETVMGTTLGEEGAGTMFCRRAQWVKIAALMADEKTGLHMRDARSRSGPVGMHTKMVLGTLPALPVKEVESDDSVTESDTDTDTESEIEVVEAAGQKRPHAWLFVGSHNFTPSAWGTLSGSGFNPQLSVNNYELGVVVRLETPDDVDAAVAWERPARPYIKGDVPWVRIQSYFFTPSL</sequence>
<comment type="caution">
    <text evidence="12">The sequence shown here is derived from an EMBL/GenBank/DDBJ whole genome shotgun (WGS) entry which is preliminary data.</text>
</comment>
<dbReference type="Pfam" id="PF06087">
    <property type="entry name" value="Tyr-DNA_phospho"/>
    <property type="match status" value="1"/>
</dbReference>
<evidence type="ECO:0000256" key="8">
    <source>
        <dbReference type="ARBA" id="ARBA00023242"/>
    </source>
</evidence>
<evidence type="ECO:0000256" key="7">
    <source>
        <dbReference type="ARBA" id="ARBA00023204"/>
    </source>
</evidence>
<keyword evidence="5" id="KW-0378">Hydrolase</keyword>
<feature type="compositionally biased region" description="Basic residues" evidence="11">
    <location>
        <begin position="24"/>
        <end position="36"/>
    </location>
</feature>